<protein>
    <submittedName>
        <fullName evidence="1">Uncharacterized protein</fullName>
    </submittedName>
</protein>
<dbReference type="Proteomes" id="UP000023152">
    <property type="component" value="Unassembled WGS sequence"/>
</dbReference>
<organism evidence="1 2">
    <name type="scientific">Reticulomyxa filosa</name>
    <dbReference type="NCBI Taxonomy" id="46433"/>
    <lineage>
        <taxon>Eukaryota</taxon>
        <taxon>Sar</taxon>
        <taxon>Rhizaria</taxon>
        <taxon>Retaria</taxon>
        <taxon>Foraminifera</taxon>
        <taxon>Monothalamids</taxon>
        <taxon>Reticulomyxidae</taxon>
        <taxon>Reticulomyxa</taxon>
    </lineage>
</organism>
<name>X6MF13_RETFI</name>
<reference evidence="1 2" key="1">
    <citation type="journal article" date="2013" name="Curr. Biol.">
        <title>The Genome of the Foraminiferan Reticulomyxa filosa.</title>
        <authorList>
            <person name="Glockner G."/>
            <person name="Hulsmann N."/>
            <person name="Schleicher M."/>
            <person name="Noegel A.A."/>
            <person name="Eichinger L."/>
            <person name="Gallinger C."/>
            <person name="Pawlowski J."/>
            <person name="Sierra R."/>
            <person name="Euteneuer U."/>
            <person name="Pillet L."/>
            <person name="Moustafa A."/>
            <person name="Platzer M."/>
            <person name="Groth M."/>
            <person name="Szafranski K."/>
            <person name="Schliwa M."/>
        </authorList>
    </citation>
    <scope>NUCLEOTIDE SEQUENCE [LARGE SCALE GENOMIC DNA]</scope>
</reference>
<proteinExistence type="predicted"/>
<gene>
    <name evidence="1" type="ORF">RFI_24908</name>
</gene>
<keyword evidence="2" id="KW-1185">Reference proteome</keyword>
<comment type="caution">
    <text evidence="1">The sequence shown here is derived from an EMBL/GenBank/DDBJ whole genome shotgun (WGS) entry which is preliminary data.</text>
</comment>
<evidence type="ECO:0000313" key="2">
    <source>
        <dbReference type="Proteomes" id="UP000023152"/>
    </source>
</evidence>
<dbReference type="AlphaFoldDB" id="X6MF13"/>
<evidence type="ECO:0000313" key="1">
    <source>
        <dbReference type="EMBL" id="ETO12464.1"/>
    </source>
</evidence>
<dbReference type="EMBL" id="ASPP01021379">
    <property type="protein sequence ID" value="ETO12464.1"/>
    <property type="molecule type" value="Genomic_DNA"/>
</dbReference>
<accession>X6MF13</accession>
<sequence>MTDSRIEYPFLTQKKQFFEWLKTHAELYDIEIISENPLRFYNKNLGCYFWDREVKTFNRDGKNIHVFSLEDLYRNSNFMHVVDFGGIPDFTDCSAVSPQWLFIANRPHPFYLTSLMDREIFPIFFKHSKIHSPEHYCHLSRLDFHLLEDRRLSFAFKENKKKFKVTSRVYHCYIPHFFNECPIMCATQSDEEKRKSMMTGRPDACIEWIKYLTKRDTTGLIKYRLLNSVDAVGEMARLRYWVKITNDKEVQKTDGKVAFYKVGNYCEDCNRNNIWPYTKCTAFKNWYDLIKLHIGVYGSFLVSAFIDLCPTLLCIENV</sequence>